<dbReference type="CDD" id="cd03784">
    <property type="entry name" value="GT1_Gtf-like"/>
    <property type="match status" value="1"/>
</dbReference>
<keyword evidence="2 3" id="KW-0808">Transferase</keyword>
<comment type="caution">
    <text evidence="4">The sequence shown here is derived from an EMBL/GenBank/DDBJ whole genome shotgun (WGS) entry which is preliminary data.</text>
</comment>
<dbReference type="InterPro" id="IPR035595">
    <property type="entry name" value="UDP_glycos_trans_CS"/>
</dbReference>
<evidence type="ECO:0000313" key="4">
    <source>
        <dbReference type="EMBL" id="KAK9949359.1"/>
    </source>
</evidence>
<dbReference type="SUPFAM" id="SSF53756">
    <property type="entry name" value="UDP-Glycosyltransferase/glycogen phosphorylase"/>
    <property type="match status" value="1"/>
</dbReference>
<proteinExistence type="inferred from homology"/>
<dbReference type="PANTHER" id="PTHR48045">
    <property type="entry name" value="UDP-GLYCOSYLTRANSFERASE 72B1"/>
    <property type="match status" value="1"/>
</dbReference>
<gene>
    <name evidence="4" type="ORF">M0R45_004886</name>
</gene>
<dbReference type="Gene3D" id="3.40.50.2000">
    <property type="entry name" value="Glycogen Phosphorylase B"/>
    <property type="match status" value="1"/>
</dbReference>
<evidence type="ECO:0000256" key="1">
    <source>
        <dbReference type="ARBA" id="ARBA00009995"/>
    </source>
</evidence>
<dbReference type="PROSITE" id="PS00375">
    <property type="entry name" value="UDPGT"/>
    <property type="match status" value="1"/>
</dbReference>
<dbReference type="EMBL" id="JBEDUW010000001">
    <property type="protein sequence ID" value="KAK9949359.1"/>
    <property type="molecule type" value="Genomic_DNA"/>
</dbReference>
<reference evidence="4 5" key="1">
    <citation type="journal article" date="2023" name="G3 (Bethesda)">
        <title>A chromosome-length genome assembly and annotation of blackberry (Rubus argutus, cv. 'Hillquist').</title>
        <authorList>
            <person name="Bruna T."/>
            <person name="Aryal R."/>
            <person name="Dudchenko O."/>
            <person name="Sargent D.J."/>
            <person name="Mead D."/>
            <person name="Buti M."/>
            <person name="Cavallini A."/>
            <person name="Hytonen T."/>
            <person name="Andres J."/>
            <person name="Pham M."/>
            <person name="Weisz D."/>
            <person name="Mascagni F."/>
            <person name="Usai G."/>
            <person name="Natali L."/>
            <person name="Bassil N."/>
            <person name="Fernandez G.E."/>
            <person name="Lomsadze A."/>
            <person name="Armour M."/>
            <person name="Olukolu B."/>
            <person name="Poorten T."/>
            <person name="Britton C."/>
            <person name="Davik J."/>
            <person name="Ashrafi H."/>
            <person name="Aiden E.L."/>
            <person name="Borodovsky M."/>
            <person name="Worthington M."/>
        </authorList>
    </citation>
    <scope>NUCLEOTIDE SEQUENCE [LARGE SCALE GENOMIC DNA]</scope>
    <source>
        <strain evidence="4">PI 553951</strain>
    </source>
</reference>
<dbReference type="GO" id="GO:0008194">
    <property type="term" value="F:UDP-glycosyltransferase activity"/>
    <property type="evidence" value="ECO:0007669"/>
    <property type="project" value="InterPro"/>
</dbReference>
<protein>
    <submittedName>
        <fullName evidence="4">Uncharacterized protein</fullName>
    </submittedName>
</protein>
<evidence type="ECO:0000313" key="5">
    <source>
        <dbReference type="Proteomes" id="UP001457282"/>
    </source>
</evidence>
<sequence length="138" mass="16073">MDRTKGHGIFWTTWAPQHKILSHDSIGGFLTHCGWSSLIEGVHYGRPLIMFPLLYDQGLNARFWDKKVGVEVPRNEENGSFTRNELAECLSLVVKDEEGKIYRDGAKEYSKIFNDKDLHDRYMDKCVEYLEMNLHHEA</sequence>
<dbReference type="AlphaFoldDB" id="A0AAW1YL91"/>
<dbReference type="Proteomes" id="UP001457282">
    <property type="component" value="Unassembled WGS sequence"/>
</dbReference>
<keyword evidence="3" id="KW-0328">Glycosyltransferase</keyword>
<dbReference type="Pfam" id="PF00201">
    <property type="entry name" value="UDPGT"/>
    <property type="match status" value="1"/>
</dbReference>
<evidence type="ECO:0000256" key="2">
    <source>
        <dbReference type="ARBA" id="ARBA00022679"/>
    </source>
</evidence>
<comment type="similarity">
    <text evidence="1 3">Belongs to the UDP-glycosyltransferase family.</text>
</comment>
<dbReference type="InterPro" id="IPR002213">
    <property type="entry name" value="UDP_glucos_trans"/>
</dbReference>
<accession>A0AAW1YL91</accession>
<evidence type="ECO:0000256" key="3">
    <source>
        <dbReference type="RuleBase" id="RU003718"/>
    </source>
</evidence>
<organism evidence="4 5">
    <name type="scientific">Rubus argutus</name>
    <name type="common">Southern blackberry</name>
    <dbReference type="NCBI Taxonomy" id="59490"/>
    <lineage>
        <taxon>Eukaryota</taxon>
        <taxon>Viridiplantae</taxon>
        <taxon>Streptophyta</taxon>
        <taxon>Embryophyta</taxon>
        <taxon>Tracheophyta</taxon>
        <taxon>Spermatophyta</taxon>
        <taxon>Magnoliopsida</taxon>
        <taxon>eudicotyledons</taxon>
        <taxon>Gunneridae</taxon>
        <taxon>Pentapetalae</taxon>
        <taxon>rosids</taxon>
        <taxon>fabids</taxon>
        <taxon>Rosales</taxon>
        <taxon>Rosaceae</taxon>
        <taxon>Rosoideae</taxon>
        <taxon>Rosoideae incertae sedis</taxon>
        <taxon>Rubus</taxon>
    </lineage>
</organism>
<keyword evidence="5" id="KW-1185">Reference proteome</keyword>
<dbReference type="PANTHER" id="PTHR48045:SF20">
    <property type="entry name" value="UDP-RHAMNOSE:RHAMNOSYLTRANSFERASE 1"/>
    <property type="match status" value="1"/>
</dbReference>
<name>A0AAW1YL91_RUBAR</name>